<evidence type="ECO:0000256" key="6">
    <source>
        <dbReference type="PROSITE-ProRule" id="PRU00050"/>
    </source>
</evidence>
<dbReference type="InterPro" id="IPR000673">
    <property type="entry name" value="Sig_transdc_resp-reg_Me-estase"/>
</dbReference>
<dbReference type="Pfam" id="PF03705">
    <property type="entry name" value="CheR_N"/>
    <property type="match status" value="1"/>
</dbReference>
<dbReference type="PROSITE" id="PS50123">
    <property type="entry name" value="CHER"/>
    <property type="match status" value="1"/>
</dbReference>
<dbReference type="Pfam" id="PF13596">
    <property type="entry name" value="PAS_10"/>
    <property type="match status" value="1"/>
</dbReference>
<dbReference type="PANTHER" id="PTHR24422">
    <property type="entry name" value="CHEMOTAXIS PROTEIN METHYLTRANSFERASE"/>
    <property type="match status" value="1"/>
</dbReference>
<dbReference type="Pfam" id="PF08448">
    <property type="entry name" value="PAS_4"/>
    <property type="match status" value="1"/>
</dbReference>
<dbReference type="SUPFAM" id="SSF47757">
    <property type="entry name" value="Chemotaxis receptor methyltransferase CheR, N-terminal domain"/>
    <property type="match status" value="1"/>
</dbReference>
<dbReference type="Proteomes" id="UP001365405">
    <property type="component" value="Unassembled WGS sequence"/>
</dbReference>
<protein>
    <recommendedName>
        <fullName evidence="2">protein-glutamate O-methyltransferase</fullName>
        <ecNumber evidence="2">2.1.1.80</ecNumber>
    </recommendedName>
</protein>
<feature type="active site" evidence="6">
    <location>
        <position position="63"/>
    </location>
</feature>
<dbReference type="SUPFAM" id="SSF55785">
    <property type="entry name" value="PYP-like sensor domain (PAS domain)"/>
    <property type="match status" value="1"/>
</dbReference>
<evidence type="ECO:0000259" key="10">
    <source>
        <dbReference type="PROSITE" id="PS50123"/>
    </source>
</evidence>
<dbReference type="GO" id="GO:0008168">
    <property type="term" value="F:methyltransferase activity"/>
    <property type="evidence" value="ECO:0007669"/>
    <property type="project" value="UniProtKB-KW"/>
</dbReference>
<keyword evidence="5" id="KW-0949">S-adenosyl-L-methionine</keyword>
<evidence type="ECO:0000256" key="3">
    <source>
        <dbReference type="ARBA" id="ARBA00022603"/>
    </source>
</evidence>
<feature type="domain" description="CheB-type methylesterase" evidence="9">
    <location>
        <begin position="26"/>
        <end position="212"/>
    </location>
</feature>
<evidence type="ECO:0000313" key="11">
    <source>
        <dbReference type="EMBL" id="MEK8049615.1"/>
    </source>
</evidence>
<name>A0ABU9CCL8_9BURK</name>
<dbReference type="InterPro" id="IPR035965">
    <property type="entry name" value="PAS-like_dom_sf"/>
</dbReference>
<evidence type="ECO:0000256" key="2">
    <source>
        <dbReference type="ARBA" id="ARBA00012534"/>
    </source>
</evidence>
<dbReference type="RefSeq" id="WP_341409296.1">
    <property type="nucleotide sequence ID" value="NZ_JBBUTH010000002.1"/>
</dbReference>
<evidence type="ECO:0000259" key="9">
    <source>
        <dbReference type="PROSITE" id="PS50122"/>
    </source>
</evidence>
<reference evidence="11 12" key="1">
    <citation type="submission" date="2024-04" db="EMBL/GenBank/DDBJ databases">
        <title>Novel species of the genus Ideonella isolated from streams.</title>
        <authorList>
            <person name="Lu H."/>
        </authorList>
    </citation>
    <scope>NUCLEOTIDE SEQUENCE [LARGE SCALE GENOMIC DNA]</scope>
    <source>
        <strain evidence="11 12">DXS22W</strain>
    </source>
</reference>
<dbReference type="Pfam" id="PF01739">
    <property type="entry name" value="CheR"/>
    <property type="match status" value="1"/>
</dbReference>
<gene>
    <name evidence="11" type="ORF">AACH10_05130</name>
</gene>
<dbReference type="Gene3D" id="3.40.50.150">
    <property type="entry name" value="Vaccinia Virus protein VP39"/>
    <property type="match status" value="1"/>
</dbReference>
<evidence type="ECO:0000256" key="1">
    <source>
        <dbReference type="ARBA" id="ARBA00001541"/>
    </source>
</evidence>
<evidence type="ECO:0000256" key="4">
    <source>
        <dbReference type="ARBA" id="ARBA00022679"/>
    </source>
</evidence>
<feature type="region of interest" description="Disordered" evidence="8">
    <location>
        <begin position="1"/>
        <end position="24"/>
    </location>
</feature>
<feature type="coiled-coil region" evidence="7">
    <location>
        <begin position="675"/>
        <end position="737"/>
    </location>
</feature>
<evidence type="ECO:0000256" key="5">
    <source>
        <dbReference type="ARBA" id="ARBA00022691"/>
    </source>
</evidence>
<dbReference type="Pfam" id="PF01339">
    <property type="entry name" value="CheB_methylest"/>
    <property type="match status" value="1"/>
</dbReference>
<keyword evidence="4" id="KW-0808">Transferase</keyword>
<dbReference type="SUPFAM" id="SSF53335">
    <property type="entry name" value="S-adenosyl-L-methionine-dependent methyltransferases"/>
    <property type="match status" value="1"/>
</dbReference>
<evidence type="ECO:0000256" key="7">
    <source>
        <dbReference type="SAM" id="Coils"/>
    </source>
</evidence>
<dbReference type="CDD" id="cd16434">
    <property type="entry name" value="CheB-CheR_fusion"/>
    <property type="match status" value="1"/>
</dbReference>
<dbReference type="Gene3D" id="1.10.155.10">
    <property type="entry name" value="Chemotaxis receptor methyltransferase CheR, N-terminal domain"/>
    <property type="match status" value="1"/>
</dbReference>
<dbReference type="Gene3D" id="3.40.50.180">
    <property type="entry name" value="Methylesterase CheB, C-terminal domain"/>
    <property type="match status" value="1"/>
</dbReference>
<dbReference type="InterPro" id="IPR022642">
    <property type="entry name" value="CheR_C"/>
</dbReference>
<organism evidence="11 12">
    <name type="scientific">Pseudaquabacterium inlustre</name>
    <dbReference type="NCBI Taxonomy" id="2984192"/>
    <lineage>
        <taxon>Bacteria</taxon>
        <taxon>Pseudomonadati</taxon>
        <taxon>Pseudomonadota</taxon>
        <taxon>Betaproteobacteria</taxon>
        <taxon>Burkholderiales</taxon>
        <taxon>Sphaerotilaceae</taxon>
        <taxon>Pseudaquabacterium</taxon>
    </lineage>
</organism>
<dbReference type="PROSITE" id="PS50122">
    <property type="entry name" value="CHEB"/>
    <property type="match status" value="1"/>
</dbReference>
<dbReference type="SUPFAM" id="SSF52738">
    <property type="entry name" value="Methylesterase CheB, C-terminal domain"/>
    <property type="match status" value="1"/>
</dbReference>
<dbReference type="InterPro" id="IPR029063">
    <property type="entry name" value="SAM-dependent_MTases_sf"/>
</dbReference>
<dbReference type="InterPro" id="IPR022641">
    <property type="entry name" value="CheR_N"/>
</dbReference>
<accession>A0ABU9CCL8</accession>
<keyword evidence="3 11" id="KW-0489">Methyltransferase</keyword>
<dbReference type="InterPro" id="IPR013656">
    <property type="entry name" value="PAS_4"/>
</dbReference>
<feature type="active site" evidence="6">
    <location>
        <position position="154"/>
    </location>
</feature>
<proteinExistence type="predicted"/>
<dbReference type="InterPro" id="IPR000780">
    <property type="entry name" value="CheR_MeTrfase"/>
</dbReference>
<dbReference type="InterPro" id="IPR035909">
    <property type="entry name" value="CheB_C"/>
</dbReference>
<dbReference type="EC" id="2.1.1.80" evidence="2"/>
<keyword evidence="12" id="KW-1185">Reference proteome</keyword>
<dbReference type="InterPro" id="IPR036804">
    <property type="entry name" value="CheR_N_sf"/>
</dbReference>
<dbReference type="GO" id="GO:0032259">
    <property type="term" value="P:methylation"/>
    <property type="evidence" value="ECO:0007669"/>
    <property type="project" value="UniProtKB-KW"/>
</dbReference>
<comment type="caution">
    <text evidence="11">The sequence shown here is derived from an EMBL/GenBank/DDBJ whole genome shotgun (WGS) entry which is preliminary data.</text>
</comment>
<feature type="domain" description="CheR-type methyltransferase" evidence="10">
    <location>
        <begin position="231"/>
        <end position="470"/>
    </location>
</feature>
<comment type="catalytic activity">
    <reaction evidence="1">
        <text>L-glutamyl-[protein] + S-adenosyl-L-methionine = [protein]-L-glutamate 5-O-methyl ester + S-adenosyl-L-homocysteine</text>
        <dbReference type="Rhea" id="RHEA:24452"/>
        <dbReference type="Rhea" id="RHEA-COMP:10208"/>
        <dbReference type="Rhea" id="RHEA-COMP:10311"/>
        <dbReference type="ChEBI" id="CHEBI:29973"/>
        <dbReference type="ChEBI" id="CHEBI:57856"/>
        <dbReference type="ChEBI" id="CHEBI:59789"/>
        <dbReference type="ChEBI" id="CHEBI:82795"/>
        <dbReference type="EC" id="2.1.1.80"/>
    </reaction>
</comment>
<keyword evidence="6" id="KW-0145">Chemotaxis</keyword>
<keyword evidence="6" id="KW-0378">Hydrolase</keyword>
<evidence type="ECO:0000313" key="12">
    <source>
        <dbReference type="Proteomes" id="UP001365405"/>
    </source>
</evidence>
<dbReference type="PRINTS" id="PR00996">
    <property type="entry name" value="CHERMTFRASE"/>
</dbReference>
<dbReference type="InterPro" id="IPR050903">
    <property type="entry name" value="Bact_Chemotaxis_MeTrfase"/>
</dbReference>
<dbReference type="EMBL" id="JBBUTH010000002">
    <property type="protein sequence ID" value="MEK8049615.1"/>
    <property type="molecule type" value="Genomic_DNA"/>
</dbReference>
<evidence type="ECO:0000256" key="8">
    <source>
        <dbReference type="SAM" id="MobiDB-lite"/>
    </source>
</evidence>
<dbReference type="PANTHER" id="PTHR24422:SF27">
    <property type="entry name" value="PROTEIN-GLUTAMATE O-METHYLTRANSFERASE"/>
    <property type="match status" value="1"/>
</dbReference>
<keyword evidence="7" id="KW-0175">Coiled coil</keyword>
<feature type="active site" evidence="6">
    <location>
        <position position="36"/>
    </location>
</feature>
<sequence length="1012" mass="108068">MSLGERTADLPQEPTGGQVPAADGAPPPWVVVVGASAGGLEALRQFFGRIEAPTRAAFVVVQHLSPDHRSMMSELLARGTTLPVHEAQAGEQLHADGVFVMPPGVVMTLAQGQLAFSPRPEHGVSLPIDAFVQSLCGPLADRCAAVILSGSGSDGAQGCAALRAAGGYVLVQAPESAKFDGMPRSALAATQADTVAPPEGLADAVLALTRGDAVRLVSEGLLDQAAVKPAMQQLFELLLGHAGVDFSQYKLPTMLRRIERRMNVHGLTSIGEYVGRLAAQPDECELLRRELLIPVTRFFRDAEVFDALGTALLNRLGRQAPSQPLRIWCAGCATGEEAYSVAITALEACAAAQRWPGIKVFATDIDARFLATAAAGVYPAVAASGIAPERLAHYFDSRDGQVVVRPEVRQLVLFARHNLLDDVPFTKMDLVVCRNTLIYFQFDAQERVMRRLQYALNPDGLLLLGSSESLGVLQPDFQIVDAAHKLFRLVRPVLAVGALAQGLSPAGGIQIRRATAGAPPLLGGAARGSLVDRANAQLLEAYVPVSLLITAQRQLLHAWGPTQRWLRMPSGQPNLDVIRLLPSRLGALVGHLLQRAGRDAGPCTAAPLPIERDGQAVMVRVVARALTDPAEAASTLGDASGCVLVTLEELPAAAEPAAGVSGGVSGGEGPALDRIATLERELAESRLTLQTSIEELGAANEELQAANEELMSANEELQSTNEELQSVNEELHTVNAEYNGKLEQVAALHADLDGMSRATGIATVFVDEHLNLVRFTPEAALLFRLRAEDVGRPLTDFNCQLQYPQLADDLRHALAGASALEREVQGPGTQRHLARVLGYADAAGRHRRAVLSLVDVTRLHDLDRLQRVVDALSEHIAVLDSNGTIVMVNTAWAEFARRNRASDTQAPDSGLAANYLGVVARSDTPGAPQLLSELQALLAGRREVVRMVYPCHSPSERRWFMLRALPMRAERDGRQTGVVISHGDITAWVGPDGPDPRHIAVQGVLAEGLQHA</sequence>
<dbReference type="Gene3D" id="3.30.450.20">
    <property type="entry name" value="PAS domain"/>
    <property type="match status" value="1"/>
</dbReference>
<dbReference type="SMART" id="SM00138">
    <property type="entry name" value="MeTrc"/>
    <property type="match status" value="1"/>
</dbReference>
<dbReference type="Gene3D" id="1.10.287.2610">
    <property type="match status" value="1"/>
</dbReference>